<dbReference type="PANTHER" id="PTHR31382">
    <property type="entry name" value="NA(+)/H(+) ANTIPORTER"/>
    <property type="match status" value="1"/>
</dbReference>
<keyword evidence="9 11" id="KW-0472">Membrane</keyword>
<evidence type="ECO:0000313" key="14">
    <source>
        <dbReference type="Proteomes" id="UP000242287"/>
    </source>
</evidence>
<feature type="transmembrane region" description="Helical" evidence="11">
    <location>
        <begin position="175"/>
        <end position="193"/>
    </location>
</feature>
<dbReference type="STRING" id="703135.A0A2A9NII5"/>
<evidence type="ECO:0000256" key="1">
    <source>
        <dbReference type="ARBA" id="ARBA00004141"/>
    </source>
</evidence>
<feature type="transmembrane region" description="Helical" evidence="11">
    <location>
        <begin position="128"/>
        <end position="154"/>
    </location>
</feature>
<evidence type="ECO:0000256" key="10">
    <source>
        <dbReference type="ARBA" id="ARBA00023201"/>
    </source>
</evidence>
<evidence type="ECO:0000256" key="8">
    <source>
        <dbReference type="ARBA" id="ARBA00023065"/>
    </source>
</evidence>
<keyword evidence="14" id="KW-1185">Reference proteome</keyword>
<feature type="transmembrane region" description="Helical" evidence="11">
    <location>
        <begin position="249"/>
        <end position="272"/>
    </location>
</feature>
<dbReference type="PANTHER" id="PTHR31382:SF4">
    <property type="entry name" value="NA(+)_H(+) ANTIPORTER"/>
    <property type="match status" value="1"/>
</dbReference>
<protein>
    <recommendedName>
        <fullName evidence="12">Cation/H+ exchanger transmembrane domain-containing protein</fullName>
    </recommendedName>
</protein>
<dbReference type="GO" id="GO:0036376">
    <property type="term" value="P:sodium ion export across plasma membrane"/>
    <property type="evidence" value="ECO:0007669"/>
    <property type="project" value="InterPro"/>
</dbReference>
<dbReference type="Pfam" id="PF00999">
    <property type="entry name" value="Na_H_Exchanger"/>
    <property type="match status" value="1"/>
</dbReference>
<evidence type="ECO:0000259" key="12">
    <source>
        <dbReference type="Pfam" id="PF00999"/>
    </source>
</evidence>
<feature type="transmembrane region" description="Helical" evidence="11">
    <location>
        <begin position="12"/>
        <end position="31"/>
    </location>
</feature>
<name>A0A2A9NII5_9AGAR</name>
<dbReference type="InterPro" id="IPR004712">
    <property type="entry name" value="Na+/H+_antiporter_fungi"/>
</dbReference>
<keyword evidence="3" id="KW-0813">Transport</keyword>
<dbReference type="Gene3D" id="6.10.140.1330">
    <property type="match status" value="1"/>
</dbReference>
<accession>A0A2A9NII5</accession>
<proteinExistence type="inferred from homology"/>
<dbReference type="OrthoDB" id="2190219at2759"/>
<dbReference type="InterPro" id="IPR006153">
    <property type="entry name" value="Cation/H_exchanger_TM"/>
</dbReference>
<feature type="transmembrane region" description="Helical" evidence="11">
    <location>
        <begin position="327"/>
        <end position="350"/>
    </location>
</feature>
<dbReference type="GO" id="GO:0015385">
    <property type="term" value="F:sodium:proton antiporter activity"/>
    <property type="evidence" value="ECO:0007669"/>
    <property type="project" value="InterPro"/>
</dbReference>
<dbReference type="GO" id="GO:0030007">
    <property type="term" value="P:intracellular potassium ion homeostasis"/>
    <property type="evidence" value="ECO:0007669"/>
    <property type="project" value="TreeGrafter"/>
</dbReference>
<evidence type="ECO:0000256" key="5">
    <source>
        <dbReference type="ARBA" id="ARBA00022692"/>
    </source>
</evidence>
<evidence type="ECO:0000256" key="11">
    <source>
        <dbReference type="SAM" id="Phobius"/>
    </source>
</evidence>
<keyword evidence="7" id="KW-0915">Sodium</keyword>
<evidence type="ECO:0000313" key="13">
    <source>
        <dbReference type="EMBL" id="PFH47473.1"/>
    </source>
</evidence>
<evidence type="ECO:0000256" key="2">
    <source>
        <dbReference type="ARBA" id="ARBA00005248"/>
    </source>
</evidence>
<dbReference type="Proteomes" id="UP000242287">
    <property type="component" value="Unassembled WGS sequence"/>
</dbReference>
<dbReference type="GO" id="GO:0005886">
    <property type="term" value="C:plasma membrane"/>
    <property type="evidence" value="ECO:0007669"/>
    <property type="project" value="InterPro"/>
</dbReference>
<evidence type="ECO:0000256" key="9">
    <source>
        <dbReference type="ARBA" id="ARBA00023136"/>
    </source>
</evidence>
<sequence>MMSIQIWATDAGLAYICLGGFVVAFSMVSVFTRNLLYLNEVVLSTAFGVIVGPYVAGVFDPRSWMKNADIITLEVTRIVLAITLFSIGVELPRSYTIDRAKCLLLIIVPTMIVGWLIVGGLIKALFPMLNFLSCLTIASCLTPTDPIMCAAIVGSEFAKVYIPVHLRQLILAESALNDGLAYLFLSFSIYMAVDGPSKTDIGSWVLIGGLYQIILGLLIGAMTGFIFSRLMKFSHKKGLVDRESYVIQYLATAIFIAGFVGTIGSDDLLAAFAAGSTISWDGHYNSHLEGDLLPSVINMVLKCSYFIYVGAWIPFESFNVPSLGISTWRLVTLCACLLVLRRIPIIMMLYKWIPEISTWKEALFTGHFGARISWV</sequence>
<keyword evidence="8" id="KW-0406">Ion transport</keyword>
<keyword evidence="4" id="KW-0050">Antiport</keyword>
<keyword evidence="5 11" id="KW-0812">Transmembrane</keyword>
<evidence type="ECO:0000256" key="4">
    <source>
        <dbReference type="ARBA" id="ARBA00022449"/>
    </source>
</evidence>
<feature type="transmembrane region" description="Helical" evidence="11">
    <location>
        <begin position="103"/>
        <end position="122"/>
    </location>
</feature>
<gene>
    <name evidence="13" type="ORF">AMATHDRAFT_77194</name>
</gene>
<dbReference type="AlphaFoldDB" id="A0A2A9NII5"/>
<evidence type="ECO:0000256" key="6">
    <source>
        <dbReference type="ARBA" id="ARBA00022989"/>
    </source>
</evidence>
<dbReference type="EMBL" id="KZ302109">
    <property type="protein sequence ID" value="PFH47473.1"/>
    <property type="molecule type" value="Genomic_DNA"/>
</dbReference>
<dbReference type="GO" id="GO:0120029">
    <property type="term" value="P:proton export across plasma membrane"/>
    <property type="evidence" value="ECO:0007669"/>
    <property type="project" value="InterPro"/>
</dbReference>
<feature type="transmembrane region" description="Helical" evidence="11">
    <location>
        <begin position="205"/>
        <end position="228"/>
    </location>
</feature>
<feature type="transmembrane region" description="Helical" evidence="11">
    <location>
        <begin position="38"/>
        <end position="59"/>
    </location>
</feature>
<dbReference type="GO" id="GO:0042391">
    <property type="term" value="P:regulation of membrane potential"/>
    <property type="evidence" value="ECO:0007669"/>
    <property type="project" value="InterPro"/>
</dbReference>
<comment type="similarity">
    <text evidence="2">Belongs to the fungal Na(+)/H(+) exchanger family.</text>
</comment>
<feature type="domain" description="Cation/H+ exchanger transmembrane" evidence="12">
    <location>
        <begin position="28"/>
        <end position="371"/>
    </location>
</feature>
<keyword evidence="6 11" id="KW-1133">Transmembrane helix</keyword>
<comment type="subcellular location">
    <subcellularLocation>
        <location evidence="1">Membrane</location>
        <topology evidence="1">Multi-pass membrane protein</topology>
    </subcellularLocation>
</comment>
<organism evidence="13 14">
    <name type="scientific">Amanita thiersii Skay4041</name>
    <dbReference type="NCBI Taxonomy" id="703135"/>
    <lineage>
        <taxon>Eukaryota</taxon>
        <taxon>Fungi</taxon>
        <taxon>Dikarya</taxon>
        <taxon>Basidiomycota</taxon>
        <taxon>Agaricomycotina</taxon>
        <taxon>Agaricomycetes</taxon>
        <taxon>Agaricomycetidae</taxon>
        <taxon>Agaricales</taxon>
        <taxon>Pluteineae</taxon>
        <taxon>Amanitaceae</taxon>
        <taxon>Amanita</taxon>
    </lineage>
</organism>
<keyword evidence="10" id="KW-0739">Sodium transport</keyword>
<evidence type="ECO:0000256" key="3">
    <source>
        <dbReference type="ARBA" id="ARBA00022448"/>
    </source>
</evidence>
<evidence type="ECO:0000256" key="7">
    <source>
        <dbReference type="ARBA" id="ARBA00023053"/>
    </source>
</evidence>
<reference evidence="13 14" key="1">
    <citation type="submission" date="2014-02" db="EMBL/GenBank/DDBJ databases">
        <title>Transposable element dynamics among asymbiotic and ectomycorrhizal Amanita fungi.</title>
        <authorList>
            <consortium name="DOE Joint Genome Institute"/>
            <person name="Hess J."/>
            <person name="Skrede I."/>
            <person name="Wolfe B."/>
            <person name="LaButti K."/>
            <person name="Ohm R.A."/>
            <person name="Grigoriev I.V."/>
            <person name="Pringle A."/>
        </authorList>
    </citation>
    <scope>NUCLEOTIDE SEQUENCE [LARGE SCALE GENOMIC DNA]</scope>
    <source>
        <strain evidence="13 14">SKay4041</strain>
    </source>
</reference>